<evidence type="ECO:0000313" key="3">
    <source>
        <dbReference type="Proteomes" id="UP000547973"/>
    </source>
</evidence>
<feature type="transmembrane region" description="Helical" evidence="1">
    <location>
        <begin position="6"/>
        <end position="26"/>
    </location>
</feature>
<reference evidence="2 3" key="1">
    <citation type="submission" date="2020-07" db="EMBL/GenBank/DDBJ databases">
        <title>Sequencing the genomes of 1000 actinobacteria strains.</title>
        <authorList>
            <person name="Klenk H.-P."/>
        </authorList>
    </citation>
    <scope>NUCLEOTIDE SEQUENCE [LARGE SCALE GENOMIC DNA]</scope>
    <source>
        <strain evidence="2 3">DSM 19970</strain>
    </source>
</reference>
<evidence type="ECO:0000313" key="2">
    <source>
        <dbReference type="EMBL" id="NYI42550.1"/>
    </source>
</evidence>
<protein>
    <submittedName>
        <fullName evidence="2">Fatty acid desaturase</fullName>
    </submittedName>
</protein>
<feature type="transmembrane region" description="Helical" evidence="1">
    <location>
        <begin position="72"/>
        <end position="90"/>
    </location>
</feature>
<accession>A0A7Y9ZEL4</accession>
<dbReference type="Proteomes" id="UP000547973">
    <property type="component" value="Unassembled WGS sequence"/>
</dbReference>
<evidence type="ECO:0000256" key="1">
    <source>
        <dbReference type="SAM" id="Phobius"/>
    </source>
</evidence>
<organism evidence="2 3">
    <name type="scientific">Demequina lutea</name>
    <dbReference type="NCBI Taxonomy" id="431489"/>
    <lineage>
        <taxon>Bacteria</taxon>
        <taxon>Bacillati</taxon>
        <taxon>Actinomycetota</taxon>
        <taxon>Actinomycetes</taxon>
        <taxon>Micrococcales</taxon>
        <taxon>Demequinaceae</taxon>
        <taxon>Demequina</taxon>
    </lineage>
</organism>
<gene>
    <name evidence="2" type="ORF">BKA03_002669</name>
</gene>
<name>A0A7Y9ZEL4_9MICO</name>
<dbReference type="Pfam" id="PF10724">
    <property type="entry name" value="DUF2516"/>
    <property type="match status" value="1"/>
</dbReference>
<keyword evidence="1" id="KW-0472">Membrane</keyword>
<keyword evidence="1" id="KW-0812">Transmembrane</keyword>
<dbReference type="RefSeq" id="WP_062074357.1">
    <property type="nucleotide sequence ID" value="NZ_BBRC01000002.1"/>
</dbReference>
<dbReference type="OrthoDB" id="4774469at2"/>
<dbReference type="AlphaFoldDB" id="A0A7Y9ZEL4"/>
<keyword evidence="1" id="KW-1133">Transmembrane helix</keyword>
<feature type="transmembrane region" description="Helical" evidence="1">
    <location>
        <begin position="46"/>
        <end position="66"/>
    </location>
</feature>
<dbReference type="EMBL" id="JACBZO010000001">
    <property type="protein sequence ID" value="NYI42550.1"/>
    <property type="molecule type" value="Genomic_DNA"/>
</dbReference>
<dbReference type="InterPro" id="IPR019662">
    <property type="entry name" value="DUF2516"/>
</dbReference>
<keyword evidence="3" id="KW-1185">Reference proteome</keyword>
<proteinExistence type="predicted"/>
<sequence>MVGFLQLVILNVVSYAAFIGGVWAIIDIMRRGSEAFVSAGKQTKILWLVIMVVATAVLFISLPIPFGGGGGPFNIIGLAAAAAVIVYHVGVKPALGAHRKGPKGGGRSNKGSW</sequence>
<comment type="caution">
    <text evidence="2">The sequence shown here is derived from an EMBL/GenBank/DDBJ whole genome shotgun (WGS) entry which is preliminary data.</text>
</comment>